<reference evidence="4 5" key="1">
    <citation type="submission" date="2019-03" db="EMBL/GenBank/DDBJ databases">
        <title>Thermus tengchongensis species for the arsenic transformation mechanism.</title>
        <authorList>
            <person name="Yuan G.C."/>
        </authorList>
    </citation>
    <scope>NUCLEOTIDE SEQUENCE [LARGE SCALE GENOMIC DNA]</scope>
    <source>
        <strain evidence="4 5">15W</strain>
    </source>
</reference>
<dbReference type="PANTHER" id="PTHR38149">
    <property type="entry name" value="ATPASE"/>
    <property type="match status" value="1"/>
</dbReference>
<name>A0A4Y9FBP8_9DEIN</name>
<evidence type="ECO:0000259" key="1">
    <source>
        <dbReference type="Pfam" id="PF09818"/>
    </source>
</evidence>
<dbReference type="PANTHER" id="PTHR38149:SF1">
    <property type="entry name" value="ATPASE"/>
    <property type="match status" value="1"/>
</dbReference>
<feature type="domain" description="MRB1590-like C-terminal" evidence="3">
    <location>
        <begin position="468"/>
        <end position="560"/>
    </location>
</feature>
<evidence type="ECO:0000313" key="5">
    <source>
        <dbReference type="Proteomes" id="UP000297668"/>
    </source>
</evidence>
<dbReference type="RefSeq" id="WP_135260441.1">
    <property type="nucleotide sequence ID" value="NZ_SJZF01000013.1"/>
</dbReference>
<proteinExistence type="predicted"/>
<evidence type="ECO:0000259" key="2">
    <source>
        <dbReference type="Pfam" id="PF20446"/>
    </source>
</evidence>
<dbReference type="Pfam" id="PF20446">
    <property type="entry name" value="ABC_N"/>
    <property type="match status" value="1"/>
</dbReference>
<evidence type="ECO:0000259" key="3">
    <source>
        <dbReference type="Pfam" id="PF21117"/>
    </source>
</evidence>
<dbReference type="InterPro" id="IPR019195">
    <property type="entry name" value="ABC_ATPase_put"/>
</dbReference>
<dbReference type="GO" id="GO:0016853">
    <property type="term" value="F:isomerase activity"/>
    <property type="evidence" value="ECO:0007669"/>
    <property type="project" value="UniProtKB-KW"/>
</dbReference>
<dbReference type="InterPro" id="IPR046833">
    <property type="entry name" value="ABC_N"/>
</dbReference>
<dbReference type="Proteomes" id="UP000297668">
    <property type="component" value="Unassembled WGS sequence"/>
</dbReference>
<accession>A0A4Y9FBP8</accession>
<dbReference type="EMBL" id="SJZF01000013">
    <property type="protein sequence ID" value="TFU26010.1"/>
    <property type="molecule type" value="Genomic_DNA"/>
</dbReference>
<comment type="caution">
    <text evidence="4">The sequence shown here is derived from an EMBL/GenBank/DDBJ whole genome shotgun (WGS) entry which is preliminary data.</text>
</comment>
<dbReference type="AlphaFoldDB" id="A0A4Y9FBP8"/>
<dbReference type="Pfam" id="PF09818">
    <property type="entry name" value="ABC_ATPase"/>
    <property type="match status" value="1"/>
</dbReference>
<keyword evidence="4" id="KW-0413">Isomerase</keyword>
<gene>
    <name evidence="4" type="ORF">E0687_08190</name>
</gene>
<sequence>MRRLAELFPFLASLEGRPYPFYKDLKGVWRGEELDLRFVYVQGDPFATPSVLEVRYPPQALGPLRVYTRPEGKVAVEDFLLRALKARLRGLRAGGSGHSGEVRVEVESPKVLKRAGAHLLVPGPEGRPQGEGGLFLRFRVGLPAAGRRILGKEAERLFRTLVDHLRGLLPELDRAALLRHVRQVEDFAFLQERLTERGLVAFVGDGAILPRESGVSQRPLKGAVPFQSPSALRVAFRVPHAGEVFGMGIPQGLTLITGGGFHGKTTLLEALVHGVYPHVPGDGREWVVTHALAQRVQSEDGRSVKGVDLRPFVHDLPLGQDTSFFSTEDASGSTSLAAAILEALELGARVLLLDEDTSATNLLVRDARMQALVRRETLTPLLDRVQDFKARGVSLVLVVGGVGDYLDLADTVLLLEEYRPREVTLEAKAIAQAHPTGRAFGEPRYPLAVASRAPLPESFDPRRGRKTRVKGRGLRELVYGEEVVDLSALDLFENAQVRALGAWFQRLWRLADGRLPLRTLVETALEGVEDLFALEEAPEVAEVRPLELGAAVNRLRALEVLRVGD</sequence>
<organism evidence="4 5">
    <name type="scientific">Thermus tengchongensis</name>
    <dbReference type="NCBI Taxonomy" id="1214928"/>
    <lineage>
        <taxon>Bacteria</taxon>
        <taxon>Thermotogati</taxon>
        <taxon>Deinococcota</taxon>
        <taxon>Deinococci</taxon>
        <taxon>Thermales</taxon>
        <taxon>Thermaceae</taxon>
        <taxon>Thermus</taxon>
    </lineage>
</organism>
<feature type="domain" description="ATPase of the ABC class N-terminal" evidence="2">
    <location>
        <begin position="6"/>
        <end position="166"/>
    </location>
</feature>
<feature type="domain" description="ATPase of the ABC class C-terminal" evidence="1">
    <location>
        <begin position="174"/>
        <end position="440"/>
    </location>
</feature>
<dbReference type="InterPro" id="IPR027417">
    <property type="entry name" value="P-loop_NTPase"/>
</dbReference>
<dbReference type="SUPFAM" id="SSF52540">
    <property type="entry name" value="P-loop containing nucleoside triphosphate hydrolases"/>
    <property type="match status" value="1"/>
</dbReference>
<evidence type="ECO:0000313" key="4">
    <source>
        <dbReference type="EMBL" id="TFU26010.1"/>
    </source>
</evidence>
<dbReference type="InterPro" id="IPR049069">
    <property type="entry name" value="MRB1590-like_C"/>
</dbReference>
<protein>
    <submittedName>
        <fullName evidence="4">Isopentenyl-diphosphate delta-isomerase</fullName>
    </submittedName>
</protein>
<dbReference type="Pfam" id="PF21117">
    <property type="entry name" value="MRB1590_C"/>
    <property type="match status" value="1"/>
</dbReference>
<dbReference type="InterPro" id="IPR046834">
    <property type="entry name" value="ABC_ATPase_C"/>
</dbReference>